<organism evidence="1 2">
    <name type="scientific">Crassostrea virginica</name>
    <name type="common">Eastern oyster</name>
    <dbReference type="NCBI Taxonomy" id="6565"/>
    <lineage>
        <taxon>Eukaryota</taxon>
        <taxon>Metazoa</taxon>
        <taxon>Spiralia</taxon>
        <taxon>Lophotrochozoa</taxon>
        <taxon>Mollusca</taxon>
        <taxon>Bivalvia</taxon>
        <taxon>Autobranchia</taxon>
        <taxon>Pteriomorphia</taxon>
        <taxon>Ostreida</taxon>
        <taxon>Ostreoidea</taxon>
        <taxon>Ostreidae</taxon>
        <taxon>Crassostrea</taxon>
    </lineage>
</organism>
<sequence length="1191" mass="137536">MDISLSMSERYIDEYLVATRQQCSFWPTDDCIQDMPEMSSWSLSTKNLIKGEESRCISVESPELAEFFKSNCDKIRQSFSSYNFTGDILDKKGISKVLRNIENLSTEVLVLSNQGTNRRSTDLKPGAVFILEVEVKFENDELKVIERTDMSADSFLRLGKDYNPCIILVKCNNTSITVEDAKHVVLRRYKQFVSMGNAFIHHYEEDNVDVSKLSALYGLSFICDKLRAIKIPFEVLHKTVSDLIYVFFSRKRILQFSLEIVFEEDMIDAESILFGSHYCNYELTFSRSRQILIQKTIQRLCELICFEIYRQEKVGVMKYHGKFYPDVSIPCGKTSKLFEKICFKAINTHLPDITSMSRSKITLPIHVDHDEWRQEVAEEIYMFIRDKNKEITGSFMEMYMNAVKDLDDVWMHLNDFKNLCRPKHMFDYISRNFPIISHSLEQLLESKVGTREHYHAHHPFTQSFLTAMKYEDSLDTVCLLALGEEEDILKSKLVSVCPIDVVYRKGQIFVIEKDHTLMERLQSSESTETFWVLWINSRSFRVKDAKRIVFEKYKRIINSRDILMHHAMDDFEEIRKASAIHRLKCMREEVMFITEVFGNIDHIDFLQRIALGTITWENIREICFNVNKNVDMIALNENLFYEQLLEDASKIFGSMICMKLLGHFEETLFANKQNFRTMFDNFQNQFEEISFLMVQSMAPIFMKLIDEVFVIPFINIKREEWIWIVAVQMFDTFGKKRQYIVEEAGFMFNQSTCVFKKMSIDITALIKHIVIPDPRQLAKDWEKQEVIPDRKSIYSKYPSILKHIAGEKNGQNVVKVFLRKEDKEAEKYFKERCCLENASFEFINTSEKRRQQELSSRDQMPKTDVSCNGKNLREILCKVIQKHEDYLIANYSNLTGIGVGEQILEGERLGYPCIVLYCFDKSLVPFGERLLPKYIEGYQVATREDFYVVGCSKNCKSVTSGCSIGRFNCNSSGSVGFLVKNLPLSEEGFLTAAHVALDDECCSDLYNETDLFSKKFSKVTQEIVHPSLEDSAMNNVIGRVTEAFYGNDKRGIDAAFVAVSSIELSETQRTQIAENEDIEPGKTIVTKIGRSTGETIGKLIHDYFTVILTDHAIAFNVFASLKGCYIIENIHAHSVFFAEGDSGSGVYLKEDEEKPKKALGIAIANSKKGGETAVCDIRQIIDKFSLELYHA</sequence>
<keyword evidence="1" id="KW-1185">Reference proteome</keyword>
<dbReference type="KEGG" id="cvn:111102344"/>
<protein>
    <submittedName>
        <fullName evidence="2">Uncharacterized protein LOC111102344</fullName>
    </submittedName>
</protein>
<dbReference type="RefSeq" id="XP_022290726.1">
    <property type="nucleotide sequence ID" value="XM_022435018.1"/>
</dbReference>
<dbReference type="OrthoDB" id="2339500at2759"/>
<gene>
    <name evidence="2" type="primary">LOC111102344</name>
</gene>
<dbReference type="GeneID" id="111102344"/>
<evidence type="ECO:0000313" key="1">
    <source>
        <dbReference type="Proteomes" id="UP000694844"/>
    </source>
</evidence>
<name>A0A8B8AHE9_CRAVI</name>
<proteinExistence type="predicted"/>
<reference evidence="2" key="1">
    <citation type="submission" date="2025-08" db="UniProtKB">
        <authorList>
            <consortium name="RefSeq"/>
        </authorList>
    </citation>
    <scope>IDENTIFICATION</scope>
    <source>
        <tissue evidence="2">Whole sample</tissue>
    </source>
</reference>
<dbReference type="Proteomes" id="UP000694844">
    <property type="component" value="Chromosome 7"/>
</dbReference>
<dbReference type="AlphaFoldDB" id="A0A8B8AHE9"/>
<evidence type="ECO:0000313" key="2">
    <source>
        <dbReference type="RefSeq" id="XP_022290726.1"/>
    </source>
</evidence>
<accession>A0A8B8AHE9</accession>